<dbReference type="InterPro" id="IPR036869">
    <property type="entry name" value="J_dom_sf"/>
</dbReference>
<dbReference type="InterPro" id="IPR032843">
    <property type="entry name" value="Jiv"/>
</dbReference>
<dbReference type="PRINTS" id="PR00625">
    <property type="entry name" value="JDOMAIN"/>
</dbReference>
<feature type="compositionally biased region" description="Polar residues" evidence="1">
    <location>
        <begin position="225"/>
        <end position="234"/>
    </location>
</feature>
<feature type="compositionally biased region" description="Polar residues" evidence="1">
    <location>
        <begin position="246"/>
        <end position="277"/>
    </location>
</feature>
<evidence type="ECO:0000313" key="3">
    <source>
        <dbReference type="EMBL" id="CAH0107841.1"/>
    </source>
</evidence>
<dbReference type="SUPFAM" id="SSF46565">
    <property type="entry name" value="Chaperone J-domain"/>
    <property type="match status" value="1"/>
</dbReference>
<dbReference type="Gene3D" id="1.10.287.110">
    <property type="entry name" value="DnaJ domain"/>
    <property type="match status" value="1"/>
</dbReference>
<feature type="region of interest" description="Disordered" evidence="1">
    <location>
        <begin position="169"/>
        <end position="369"/>
    </location>
</feature>
<dbReference type="InterPro" id="IPR001623">
    <property type="entry name" value="DnaJ_domain"/>
</dbReference>
<dbReference type="CDD" id="cd06257">
    <property type="entry name" value="DnaJ"/>
    <property type="match status" value="1"/>
</dbReference>
<dbReference type="PANTHER" id="PTHR44665:SF1">
    <property type="entry name" value="DNAJ HOMOLOG SUBFAMILY C MEMBER 14"/>
    <property type="match status" value="1"/>
</dbReference>
<proteinExistence type="predicted"/>
<dbReference type="Pfam" id="PF14901">
    <property type="entry name" value="Jiv90"/>
    <property type="match status" value="1"/>
</dbReference>
<dbReference type="PANTHER" id="PTHR44665">
    <property type="entry name" value="DNAJ HOMOLOG SUBFAMILY C MEMBER 14"/>
    <property type="match status" value="1"/>
</dbReference>
<accession>A0A8J2RSY4</accession>
<evidence type="ECO:0000256" key="1">
    <source>
        <dbReference type="SAM" id="MobiDB-lite"/>
    </source>
</evidence>
<dbReference type="AlphaFoldDB" id="A0A8J2RSY4"/>
<reference evidence="3" key="1">
    <citation type="submission" date="2021-11" db="EMBL/GenBank/DDBJ databases">
        <authorList>
            <person name="Schell T."/>
        </authorList>
    </citation>
    <scope>NUCLEOTIDE SEQUENCE</scope>
    <source>
        <strain evidence="3">M5</strain>
    </source>
</reference>
<sequence length="689" mass="79086">MQTIKCFISIMSHHQKDENLEFDFLQPVQESDSYVYYSPESAFSHPYSAEATQTNYSHYGSYQSPFQKMDHQYSPVPRNIYTNDFESVPKGYSRTFSGNDLLADNTAASGRCLRRFNSDIPSYCDFGTYNPFQGSPLEIANLSLLENRPVLEEQVQHINEPTYETELLQEEPTETVQSKRTYKDVLTFPTRSESPGNASEAVSRKSKVENEIRKETYKEKLLSPKQETPSSFTKATPPPVKPGLNNHRSQVNTNPKRPLKINNNLTSGNISKGNAKSPSEKNWHSVNESVRSVRSQTDLGGIKKKNRPSLIDSPSFELPPSDDESVTPVEVRTKDMKKNERMKIKVREKDNEKSNRRQNKRNPPPSTSATLARAYFPKLARFCGWFFLLYNLCADVIQMSCNLIWVGLQQCRTVLWEKSFLITEWISLQTRMCRQYVTTHWLPSIREFFRLFQRKSADEGSSTLGGLNANITLPATGEEAMHRLLACKGRDPYSILGVRKDCSDEEIRRYYKRQAVLVHPDKNRQRGAEEAFKILAHAFELVGQPERRSHYDQLVQEADEMESAWAELNELLSRLHAKMDEAANTIRCTNCAKRHRRVKTNRPCYAARYCQDCKIHHSAREGDLWAESRYMGFRSKYYACMEGAVYDITEWANCQAGHLRHLQSNSHRVQYRIVPGQGQPSNGGGRKSS</sequence>
<comment type="caution">
    <text evidence="3">The sequence shown here is derived from an EMBL/GenBank/DDBJ whole genome shotgun (WGS) entry which is preliminary data.</text>
</comment>
<organism evidence="3 4">
    <name type="scientific">Daphnia galeata</name>
    <dbReference type="NCBI Taxonomy" id="27404"/>
    <lineage>
        <taxon>Eukaryota</taxon>
        <taxon>Metazoa</taxon>
        <taxon>Ecdysozoa</taxon>
        <taxon>Arthropoda</taxon>
        <taxon>Crustacea</taxon>
        <taxon>Branchiopoda</taxon>
        <taxon>Diplostraca</taxon>
        <taxon>Cladocera</taxon>
        <taxon>Anomopoda</taxon>
        <taxon>Daphniidae</taxon>
        <taxon>Daphnia</taxon>
    </lineage>
</organism>
<feature type="compositionally biased region" description="Polar residues" evidence="1">
    <location>
        <begin position="284"/>
        <end position="298"/>
    </location>
</feature>
<dbReference type="SMART" id="SM00271">
    <property type="entry name" value="DnaJ"/>
    <property type="match status" value="1"/>
</dbReference>
<feature type="compositionally biased region" description="Basic and acidic residues" evidence="1">
    <location>
        <begin position="202"/>
        <end position="222"/>
    </location>
</feature>
<evidence type="ECO:0000313" key="4">
    <source>
        <dbReference type="Proteomes" id="UP000789390"/>
    </source>
</evidence>
<dbReference type="Proteomes" id="UP000789390">
    <property type="component" value="Unassembled WGS sequence"/>
</dbReference>
<dbReference type="InterPro" id="IPR052317">
    <property type="entry name" value="Viral_replicn-host_int_reg"/>
</dbReference>
<dbReference type="EMBL" id="CAKKLH010000279">
    <property type="protein sequence ID" value="CAH0107841.1"/>
    <property type="molecule type" value="Genomic_DNA"/>
</dbReference>
<feature type="domain" description="J" evidence="2">
    <location>
        <begin position="491"/>
        <end position="555"/>
    </location>
</feature>
<dbReference type="PROSITE" id="PS50076">
    <property type="entry name" value="DNAJ_2"/>
    <property type="match status" value="1"/>
</dbReference>
<dbReference type="OrthoDB" id="1507364at2759"/>
<evidence type="ECO:0000259" key="2">
    <source>
        <dbReference type="PROSITE" id="PS50076"/>
    </source>
</evidence>
<feature type="compositionally biased region" description="Basic and acidic residues" evidence="1">
    <location>
        <begin position="331"/>
        <end position="355"/>
    </location>
</feature>
<name>A0A8J2RSY4_9CRUS</name>
<keyword evidence="4" id="KW-1185">Reference proteome</keyword>
<gene>
    <name evidence="3" type="ORF">DGAL_LOCUS11175</name>
</gene>
<protein>
    <recommendedName>
        <fullName evidence="2">J domain-containing protein</fullName>
    </recommendedName>
</protein>
<dbReference type="Pfam" id="PF00226">
    <property type="entry name" value="DnaJ"/>
    <property type="match status" value="1"/>
</dbReference>